<sequence>MGGAYLPSTTAETLAVLAAFISSVNIAGESPKRRCLTVTPASYSNAEPNIYQLEPVIELVCVDCTITSFQLSPVPPSVQTRVNWTTHIQSFFSPK</sequence>
<keyword evidence="2" id="KW-1185">Reference proteome</keyword>
<reference evidence="1 2" key="1">
    <citation type="submission" date="2021-06" db="EMBL/GenBank/DDBJ databases">
        <authorList>
            <person name="Palmer J.M."/>
        </authorList>
    </citation>
    <scope>NUCLEOTIDE SEQUENCE [LARGE SCALE GENOMIC DNA]</scope>
    <source>
        <strain evidence="2">if_2019</strain>
        <tissue evidence="1">Muscle</tissue>
    </source>
</reference>
<evidence type="ECO:0000313" key="2">
    <source>
        <dbReference type="Proteomes" id="UP001482620"/>
    </source>
</evidence>
<proteinExistence type="predicted"/>
<dbReference type="Proteomes" id="UP001482620">
    <property type="component" value="Unassembled WGS sequence"/>
</dbReference>
<protein>
    <submittedName>
        <fullName evidence="1">Uncharacterized protein</fullName>
    </submittedName>
</protein>
<name>A0ABV0SRX0_9TELE</name>
<evidence type="ECO:0000313" key="1">
    <source>
        <dbReference type="EMBL" id="MEQ2223309.1"/>
    </source>
</evidence>
<accession>A0ABV0SRX0</accession>
<organism evidence="1 2">
    <name type="scientific">Ilyodon furcidens</name>
    <name type="common">goldbreast splitfin</name>
    <dbReference type="NCBI Taxonomy" id="33524"/>
    <lineage>
        <taxon>Eukaryota</taxon>
        <taxon>Metazoa</taxon>
        <taxon>Chordata</taxon>
        <taxon>Craniata</taxon>
        <taxon>Vertebrata</taxon>
        <taxon>Euteleostomi</taxon>
        <taxon>Actinopterygii</taxon>
        <taxon>Neopterygii</taxon>
        <taxon>Teleostei</taxon>
        <taxon>Neoteleostei</taxon>
        <taxon>Acanthomorphata</taxon>
        <taxon>Ovalentaria</taxon>
        <taxon>Atherinomorphae</taxon>
        <taxon>Cyprinodontiformes</taxon>
        <taxon>Goodeidae</taxon>
        <taxon>Ilyodon</taxon>
    </lineage>
</organism>
<gene>
    <name evidence="1" type="ORF">ILYODFUR_035457</name>
</gene>
<dbReference type="EMBL" id="JAHRIQ010006759">
    <property type="protein sequence ID" value="MEQ2223309.1"/>
    <property type="molecule type" value="Genomic_DNA"/>
</dbReference>
<comment type="caution">
    <text evidence="1">The sequence shown here is derived from an EMBL/GenBank/DDBJ whole genome shotgun (WGS) entry which is preliminary data.</text>
</comment>